<sequence>MRPIFPNRILPLVVACLFFGAQVNAQVLNKPVPADNPNLPGNSAWTAACASSDFNEYFVNFTWAPPLVNSDNEFILELSDGNGDFASATELARVSNQNTNFDFDFQFALPTDTRGENYRMRVRSTSPAVTSPSSDPYAMYYIDYNSPILISQDGNGTIPPGGTINLCDGNSITLSPHNVPNADTYQYKWYRSGTPLSETSENLTVSSAGMYYVEIDYGATCSGSANTLSNTIEITTGSSQGIAINPPSKTALCPGETETLQANITGTGLTYTWYKDGTAITTPTVDDDSYVVDASISGFEGDYQVEISGNGICQERSAVVTITNASNFTVTRDNPATIVILPSQTKTLSVSTTASSPNYQWYKDGSPISGATNSSLDVTDVGTYFARVTESGGACAASPVDSETTQVVAPDSFEFVIDYSTSYTACESTDVTIGLLQINAVASDGSKTDVTTDMEATFSYQWRRNGTDLAGETNNTLMVTDNTDNGDFILTGTAGAFNASSNTLSVQLRTSESIAINSSATVVCPGGDPVTLTTTRDLSGETFEWHRNGSDTGSTATELTVTQSGTYRLMVNIDGCMVPSNEIAVSDFDDSQLVIDTDENIVIPEGESITVTASGADTYNWYNTNNDLLSNSDRVTLSEEGQYVLVASIGDCEATRQLSVEYRDNFRVPNVVTANGDGINDLWVLPNTYSRRSDVTVTIYNEKGQEVLNVTDYQNNWPQSSTSFSEQNMVFYYKIRKENQTLKQGTITVIR</sequence>
<evidence type="ECO:0008006" key="4">
    <source>
        <dbReference type="Google" id="ProtNLM"/>
    </source>
</evidence>
<dbReference type="STRING" id="516051.VC82_1330"/>
<proteinExistence type="predicted"/>
<feature type="chain" id="PRO_5002300425" description="Ig-like domain-containing protein" evidence="1">
    <location>
        <begin position="26"/>
        <end position="751"/>
    </location>
</feature>
<keyword evidence="1" id="KW-0732">Signal</keyword>
<dbReference type="SUPFAM" id="SSF48726">
    <property type="entry name" value="Immunoglobulin"/>
    <property type="match status" value="1"/>
</dbReference>
<dbReference type="Gene3D" id="2.60.40.10">
    <property type="entry name" value="Immunoglobulins"/>
    <property type="match status" value="3"/>
</dbReference>
<dbReference type="Proteomes" id="UP000032726">
    <property type="component" value="Chromosome"/>
</dbReference>
<dbReference type="AlphaFoldDB" id="A0A0D5YSS7"/>
<dbReference type="PATRIC" id="fig|516051.4.peg.1374"/>
<protein>
    <recommendedName>
        <fullName evidence="4">Ig-like domain-containing protein</fullName>
    </recommendedName>
</protein>
<evidence type="ECO:0000313" key="2">
    <source>
        <dbReference type="EMBL" id="AKA34959.1"/>
    </source>
</evidence>
<feature type="signal peptide" evidence="1">
    <location>
        <begin position="1"/>
        <end position="25"/>
    </location>
</feature>
<gene>
    <name evidence="2" type="ORF">VC82_1330</name>
</gene>
<organism evidence="2 3">
    <name type="scientific">Flagellimonas lutaonensis</name>
    <dbReference type="NCBI Taxonomy" id="516051"/>
    <lineage>
        <taxon>Bacteria</taxon>
        <taxon>Pseudomonadati</taxon>
        <taxon>Bacteroidota</taxon>
        <taxon>Flavobacteriia</taxon>
        <taxon>Flavobacteriales</taxon>
        <taxon>Flavobacteriaceae</taxon>
        <taxon>Flagellimonas</taxon>
    </lineage>
</organism>
<dbReference type="KEGG" id="mlt:VC82_1330"/>
<dbReference type="RefSeq" id="WP_045801667.1">
    <property type="nucleotide sequence ID" value="NZ_CP011071.1"/>
</dbReference>
<accession>A0A0D5YSS7</accession>
<dbReference type="HOGENOM" id="CLU_011900_0_0_10"/>
<reference evidence="2 3" key="1">
    <citation type="submission" date="2015-03" db="EMBL/GenBank/DDBJ databases">
        <title>Complete genome sequence of Muricauda lutaonensis CC-HSB-11T, isolated from a coastal hot spring.</title>
        <authorList>
            <person name="Kim K.M."/>
        </authorList>
    </citation>
    <scope>NUCLEOTIDE SEQUENCE [LARGE SCALE GENOMIC DNA]</scope>
    <source>
        <strain evidence="2 3">CC-HSB-11</strain>
    </source>
</reference>
<evidence type="ECO:0000313" key="3">
    <source>
        <dbReference type="Proteomes" id="UP000032726"/>
    </source>
</evidence>
<dbReference type="OrthoDB" id="678019at2"/>
<evidence type="ECO:0000256" key="1">
    <source>
        <dbReference type="SAM" id="SignalP"/>
    </source>
</evidence>
<dbReference type="InterPro" id="IPR013783">
    <property type="entry name" value="Ig-like_fold"/>
</dbReference>
<dbReference type="InterPro" id="IPR036179">
    <property type="entry name" value="Ig-like_dom_sf"/>
</dbReference>
<keyword evidence="3" id="KW-1185">Reference proteome</keyword>
<name>A0A0D5YSS7_9FLAO</name>
<dbReference type="EMBL" id="CP011071">
    <property type="protein sequence ID" value="AKA34959.1"/>
    <property type="molecule type" value="Genomic_DNA"/>
</dbReference>
<dbReference type="Pfam" id="PF13585">
    <property type="entry name" value="CHU_C"/>
    <property type="match status" value="1"/>
</dbReference>